<reference evidence="4" key="1">
    <citation type="journal article" date="2022" name="bioRxiv">
        <title>Deciphering the potential niche of two novel black yeast fungi from a biological soil crust based on their genomes, phenotypes, and melanin regulation.</title>
        <authorList>
            <consortium name="DOE Joint Genome Institute"/>
            <person name="Carr E.C."/>
            <person name="Barton Q."/>
            <person name="Grambo S."/>
            <person name="Sullivan M."/>
            <person name="Renfro C.M."/>
            <person name="Kuo A."/>
            <person name="Pangilinan J."/>
            <person name="Lipzen A."/>
            <person name="Keymanesh K."/>
            <person name="Savage E."/>
            <person name="Barry K."/>
            <person name="Grigoriev I.V."/>
            <person name="Riekhof W.R."/>
            <person name="Harris S.S."/>
        </authorList>
    </citation>
    <scope>NUCLEOTIDE SEQUENCE</scope>
    <source>
        <strain evidence="4">JF 03-4F</strain>
    </source>
</reference>
<dbReference type="Proteomes" id="UP001203852">
    <property type="component" value="Unassembled WGS sequence"/>
</dbReference>
<feature type="region of interest" description="Disordered" evidence="3">
    <location>
        <begin position="1"/>
        <end position="38"/>
    </location>
</feature>
<evidence type="ECO:0000313" key="4">
    <source>
        <dbReference type="EMBL" id="KAI1614378.1"/>
    </source>
</evidence>
<dbReference type="PRINTS" id="PR00081">
    <property type="entry name" value="GDHRDH"/>
</dbReference>
<evidence type="ECO:0000256" key="3">
    <source>
        <dbReference type="SAM" id="MobiDB-lite"/>
    </source>
</evidence>
<name>A0AAN6IEF2_9EURO</name>
<protein>
    <submittedName>
        <fullName evidence="4">Uncharacterized protein</fullName>
    </submittedName>
</protein>
<dbReference type="InterPro" id="IPR036291">
    <property type="entry name" value="NAD(P)-bd_dom_sf"/>
</dbReference>
<dbReference type="SUPFAM" id="SSF51735">
    <property type="entry name" value="NAD(P)-binding Rossmann-fold domains"/>
    <property type="match status" value="1"/>
</dbReference>
<dbReference type="Gene3D" id="3.40.50.720">
    <property type="entry name" value="NAD(P)-binding Rossmann-like Domain"/>
    <property type="match status" value="1"/>
</dbReference>
<dbReference type="EMBL" id="MU404353">
    <property type="protein sequence ID" value="KAI1614378.1"/>
    <property type="molecule type" value="Genomic_DNA"/>
</dbReference>
<comment type="caution">
    <text evidence="4">The sequence shown here is derived from an EMBL/GenBank/DDBJ whole genome shotgun (WGS) entry which is preliminary data.</text>
</comment>
<dbReference type="Pfam" id="PF00106">
    <property type="entry name" value="adh_short"/>
    <property type="match status" value="1"/>
</dbReference>
<proteinExistence type="inferred from homology"/>
<dbReference type="InterPro" id="IPR051019">
    <property type="entry name" value="VLCFA-Steroid_DH"/>
</dbReference>
<accession>A0AAN6IEF2</accession>
<dbReference type="InterPro" id="IPR002347">
    <property type="entry name" value="SDR_fam"/>
</dbReference>
<organism evidence="4 5">
    <name type="scientific">Exophiala viscosa</name>
    <dbReference type="NCBI Taxonomy" id="2486360"/>
    <lineage>
        <taxon>Eukaryota</taxon>
        <taxon>Fungi</taxon>
        <taxon>Dikarya</taxon>
        <taxon>Ascomycota</taxon>
        <taxon>Pezizomycotina</taxon>
        <taxon>Eurotiomycetes</taxon>
        <taxon>Chaetothyriomycetidae</taxon>
        <taxon>Chaetothyriales</taxon>
        <taxon>Herpotrichiellaceae</taxon>
        <taxon>Exophiala</taxon>
    </lineage>
</organism>
<dbReference type="PANTHER" id="PTHR43899">
    <property type="entry name" value="RH59310P"/>
    <property type="match status" value="1"/>
</dbReference>
<dbReference type="PANTHER" id="PTHR43899:SF13">
    <property type="entry name" value="RH59310P"/>
    <property type="match status" value="1"/>
</dbReference>
<sequence>MPTNMNIDEERINTYPPPCQMPFTDSNTSSPKPDPMSLASADASSWQELAQLILQCLGAITLLRILYHAVDVARLWLLPPHCGIRRYYRPDAWALVTGSSTGIGLWFAWELAAAGFNVILLGHKLDELREAQARIEAHFPHVQTRILVMDCSKATASEINEHLRSVTDLNLTVLINNVGGVITHQSPRIKPLTDYTPEEIDLNISLNAVFMTHMTRFLLPVLASNRSGPSLILNMSSGAQEGIPGVSIYSATKSYITALTKSVNRECKAAGVKVDIISIVPGEVTSQTNKPAHGFGVIDARPYAKIVLQRAPAAAARGVMVFSPYWAHALAFWVMRVLPESIRLRAFVALVLRDRNVPTQDDTDTHSEKPARTTAR</sequence>
<dbReference type="GO" id="GO:0016491">
    <property type="term" value="F:oxidoreductase activity"/>
    <property type="evidence" value="ECO:0007669"/>
    <property type="project" value="UniProtKB-KW"/>
</dbReference>
<evidence type="ECO:0000256" key="1">
    <source>
        <dbReference type="ARBA" id="ARBA00006484"/>
    </source>
</evidence>
<dbReference type="GO" id="GO:0005783">
    <property type="term" value="C:endoplasmic reticulum"/>
    <property type="evidence" value="ECO:0007669"/>
    <property type="project" value="TreeGrafter"/>
</dbReference>
<evidence type="ECO:0000256" key="2">
    <source>
        <dbReference type="ARBA" id="ARBA00023002"/>
    </source>
</evidence>
<gene>
    <name evidence="4" type="ORF">EDD36DRAFT_225332</name>
</gene>
<keyword evidence="5" id="KW-1185">Reference proteome</keyword>
<evidence type="ECO:0000313" key="5">
    <source>
        <dbReference type="Proteomes" id="UP001203852"/>
    </source>
</evidence>
<dbReference type="AlphaFoldDB" id="A0AAN6IEF2"/>
<comment type="similarity">
    <text evidence="1">Belongs to the short-chain dehydrogenases/reductases (SDR) family.</text>
</comment>
<keyword evidence="2" id="KW-0560">Oxidoreductase</keyword>